<evidence type="ECO:0000313" key="1">
    <source>
        <dbReference type="EMBL" id="SSY69963.1"/>
    </source>
</evidence>
<name>A0A376BK15_9NEIS</name>
<dbReference type="EMBL" id="UFSO01000002">
    <property type="protein sequence ID" value="SSY69963.1"/>
    <property type="molecule type" value="Genomic_DNA"/>
</dbReference>
<protein>
    <submittedName>
        <fullName evidence="1">Uncharacterized protein</fullName>
    </submittedName>
</protein>
<sequence length="85" mass="9856">MIFQKLIEFALALQSFRVQIATHQRFFYPHKRGNQLGNRAFARPLVANKHGYFVNVQPAVIVGIGLLDCTKMLDFNAWFFVHFIS</sequence>
<keyword evidence="2" id="KW-1185">Reference proteome</keyword>
<evidence type="ECO:0000313" key="2">
    <source>
        <dbReference type="Proteomes" id="UP000254209"/>
    </source>
</evidence>
<dbReference type="AlphaFoldDB" id="A0A376BK15"/>
<proteinExistence type="predicted"/>
<dbReference type="Proteomes" id="UP000254209">
    <property type="component" value="Unassembled WGS sequence"/>
</dbReference>
<reference evidence="1 2" key="1">
    <citation type="submission" date="2018-06" db="EMBL/GenBank/DDBJ databases">
        <authorList>
            <consortium name="Pathogen Informatics"/>
            <person name="Doyle S."/>
        </authorList>
    </citation>
    <scope>NUCLEOTIDE SEQUENCE [LARGE SCALE GENOMIC DNA]</scope>
    <source>
        <strain evidence="1 2">NCTC10283</strain>
    </source>
</reference>
<accession>A0A376BK15</accession>
<organism evidence="1 2">
    <name type="scientific">Alysiella crassa</name>
    <dbReference type="NCBI Taxonomy" id="153491"/>
    <lineage>
        <taxon>Bacteria</taxon>
        <taxon>Pseudomonadati</taxon>
        <taxon>Pseudomonadota</taxon>
        <taxon>Betaproteobacteria</taxon>
        <taxon>Neisseriales</taxon>
        <taxon>Neisseriaceae</taxon>
        <taxon>Alysiella</taxon>
    </lineage>
</organism>
<gene>
    <name evidence="1" type="ORF">NCTC10283_00026</name>
</gene>